<accession>A0ABV2CWE7</accession>
<protein>
    <submittedName>
        <fullName evidence="4">GNAT family N-acetyltransferase</fullName>
    </submittedName>
</protein>
<dbReference type="CDD" id="cd04301">
    <property type="entry name" value="NAT_SF"/>
    <property type="match status" value="1"/>
</dbReference>
<comment type="caution">
    <text evidence="4">The sequence shown here is derived from an EMBL/GenBank/DDBJ whole genome shotgun (WGS) entry which is preliminary data.</text>
</comment>
<dbReference type="Pfam" id="PF00583">
    <property type="entry name" value="Acetyltransf_1"/>
    <property type="match status" value="1"/>
</dbReference>
<reference evidence="4 5" key="1">
    <citation type="submission" date="2024-07" db="EMBL/GenBank/DDBJ databases">
        <title>Novosphingobium kalidii RD2P27.</title>
        <authorList>
            <person name="Sun J.-Q."/>
        </authorList>
    </citation>
    <scope>NUCLEOTIDE SEQUENCE [LARGE SCALE GENOMIC DNA]</scope>
    <source>
        <strain evidence="4 5">RD2P27</strain>
    </source>
</reference>
<evidence type="ECO:0000313" key="5">
    <source>
        <dbReference type="Proteomes" id="UP001548713"/>
    </source>
</evidence>
<dbReference type="PANTHER" id="PTHR43877">
    <property type="entry name" value="AMINOALKYLPHOSPHONATE N-ACETYLTRANSFERASE-RELATED-RELATED"/>
    <property type="match status" value="1"/>
</dbReference>
<evidence type="ECO:0000256" key="1">
    <source>
        <dbReference type="ARBA" id="ARBA00022679"/>
    </source>
</evidence>
<dbReference type="PROSITE" id="PS51186">
    <property type="entry name" value="GNAT"/>
    <property type="match status" value="1"/>
</dbReference>
<name>A0ABV2CWE7_9SPHN</name>
<dbReference type="PANTHER" id="PTHR43877:SF2">
    <property type="entry name" value="AMINOALKYLPHOSPHONATE N-ACETYLTRANSFERASE-RELATED"/>
    <property type="match status" value="1"/>
</dbReference>
<keyword evidence="2" id="KW-0012">Acyltransferase</keyword>
<organism evidence="4 5">
    <name type="scientific">Novosphingobium kalidii</name>
    <dbReference type="NCBI Taxonomy" id="3230299"/>
    <lineage>
        <taxon>Bacteria</taxon>
        <taxon>Pseudomonadati</taxon>
        <taxon>Pseudomonadota</taxon>
        <taxon>Alphaproteobacteria</taxon>
        <taxon>Sphingomonadales</taxon>
        <taxon>Sphingomonadaceae</taxon>
        <taxon>Novosphingobium</taxon>
    </lineage>
</organism>
<dbReference type="Gene3D" id="3.40.630.30">
    <property type="match status" value="1"/>
</dbReference>
<gene>
    <name evidence="4" type="ORF">ABVV53_00330</name>
</gene>
<dbReference type="InterPro" id="IPR050832">
    <property type="entry name" value="Bact_Acetyltransf"/>
</dbReference>
<feature type="domain" description="N-acetyltransferase" evidence="3">
    <location>
        <begin position="27"/>
        <end position="167"/>
    </location>
</feature>
<evidence type="ECO:0000259" key="3">
    <source>
        <dbReference type="PROSITE" id="PS51186"/>
    </source>
</evidence>
<dbReference type="Proteomes" id="UP001548713">
    <property type="component" value="Unassembled WGS sequence"/>
</dbReference>
<sequence>MRVKVWQLGKSDVSYSIRLERDDEDRRFIESLNPRLTDVIKAPTHTPDDVRAFQDAFTATAWQVDDEKSATFLAVDEAGDRIGYISVREGSDDVLNEPCGYIALLAIKQEHEGRGIAKSLVKQAETWAKGMGFSRLALDVFTSNDHGLVFYQRAGFQPETVRVIKRL</sequence>
<dbReference type="SUPFAM" id="SSF55729">
    <property type="entry name" value="Acyl-CoA N-acyltransferases (Nat)"/>
    <property type="match status" value="1"/>
</dbReference>
<dbReference type="RefSeq" id="WP_353982328.1">
    <property type="nucleotide sequence ID" value="NZ_JBEWLY010000001.1"/>
</dbReference>
<evidence type="ECO:0000313" key="4">
    <source>
        <dbReference type="EMBL" id="MET1753918.1"/>
    </source>
</evidence>
<keyword evidence="1" id="KW-0808">Transferase</keyword>
<keyword evidence="5" id="KW-1185">Reference proteome</keyword>
<evidence type="ECO:0000256" key="2">
    <source>
        <dbReference type="ARBA" id="ARBA00023315"/>
    </source>
</evidence>
<dbReference type="EMBL" id="JBEWLY010000001">
    <property type="protein sequence ID" value="MET1753918.1"/>
    <property type="molecule type" value="Genomic_DNA"/>
</dbReference>
<dbReference type="InterPro" id="IPR000182">
    <property type="entry name" value="GNAT_dom"/>
</dbReference>
<proteinExistence type="predicted"/>
<dbReference type="InterPro" id="IPR016181">
    <property type="entry name" value="Acyl_CoA_acyltransferase"/>
</dbReference>